<comment type="caution">
    <text evidence="2">The sequence shown here is derived from an EMBL/GenBank/DDBJ whole genome shotgun (WGS) entry which is preliminary data.</text>
</comment>
<gene>
    <name evidence="3" type="ORF">BDE27_1062</name>
    <name evidence="2" type="ORF">Xehl_03945</name>
</gene>
<dbReference type="SUPFAM" id="SSF53448">
    <property type="entry name" value="Nucleotide-diphospho-sugar transferases"/>
    <property type="match status" value="1"/>
</dbReference>
<evidence type="ECO:0000313" key="2">
    <source>
        <dbReference type="EMBL" id="PHM22112.1"/>
    </source>
</evidence>
<protein>
    <submittedName>
        <fullName evidence="2">Glycosyl transferase, group 2 family protein</fullName>
    </submittedName>
    <submittedName>
        <fullName evidence="3">Glycosyltransferase involved in cell wall biosynthesis</fullName>
    </submittedName>
</protein>
<dbReference type="Gene3D" id="3.90.550.10">
    <property type="entry name" value="Spore Coat Polysaccharide Biosynthesis Protein SpsA, Chain A"/>
    <property type="match status" value="1"/>
</dbReference>
<dbReference type="Pfam" id="PF00535">
    <property type="entry name" value="Glycos_transf_2"/>
    <property type="match status" value="1"/>
</dbReference>
<proteinExistence type="predicted"/>
<dbReference type="Proteomes" id="UP000225605">
    <property type="component" value="Unassembled WGS sequence"/>
</dbReference>
<dbReference type="AlphaFoldDB" id="A0A2D0IK22"/>
<dbReference type="EMBL" id="RAQI01000001">
    <property type="protein sequence ID" value="RKE93329.1"/>
    <property type="molecule type" value="Genomic_DNA"/>
</dbReference>
<feature type="domain" description="Glycosyltransferase 2-like" evidence="1">
    <location>
        <begin position="5"/>
        <end position="134"/>
    </location>
</feature>
<dbReference type="InterPro" id="IPR029044">
    <property type="entry name" value="Nucleotide-diphossugar_trans"/>
</dbReference>
<evidence type="ECO:0000313" key="5">
    <source>
        <dbReference type="Proteomes" id="UP000283568"/>
    </source>
</evidence>
<dbReference type="PANTHER" id="PTHR22916:SF3">
    <property type="entry name" value="UDP-GLCNAC:BETAGAL BETA-1,3-N-ACETYLGLUCOSAMINYLTRANSFERASE-LIKE PROTEIN 1"/>
    <property type="match status" value="1"/>
</dbReference>
<dbReference type="CDD" id="cd00761">
    <property type="entry name" value="Glyco_tranf_GTA_type"/>
    <property type="match status" value="1"/>
</dbReference>
<dbReference type="Proteomes" id="UP000283568">
    <property type="component" value="Unassembled WGS sequence"/>
</dbReference>
<dbReference type="PANTHER" id="PTHR22916">
    <property type="entry name" value="GLYCOSYLTRANSFERASE"/>
    <property type="match status" value="1"/>
</dbReference>
<sequence>MDKVSVIIPAYNAQETILNALSSVYMQQGKYDIEIIVVDDGSFDNTAQLVSNFSKKHPGYIKLITKKNQGVASARNDGINNATGEFIAFLDSDDCWYPDKLRKQIPILKKHGISLVGGGYHGNFQDLPTESGYFEISYDMQLRKQYFQPSTVIFKREILTHVPGFTEGRRYCEDALFFHMTCYYYRCAIITDDVIKYGDGKHPYASDNGLGSHIWEMEKGELLNFRILYTEKKLSLCKCIFLSLYSFLKFGRRVIIKYFIYYPKKVPGEANEK</sequence>
<name>A0A2D0IK22_9GAMM</name>
<keyword evidence="5" id="KW-1185">Reference proteome</keyword>
<dbReference type="InterPro" id="IPR001173">
    <property type="entry name" value="Glyco_trans_2-like"/>
</dbReference>
<organism evidence="2 4">
    <name type="scientific">Xenorhabdus ehlersii</name>
    <dbReference type="NCBI Taxonomy" id="290111"/>
    <lineage>
        <taxon>Bacteria</taxon>
        <taxon>Pseudomonadati</taxon>
        <taxon>Pseudomonadota</taxon>
        <taxon>Gammaproteobacteria</taxon>
        <taxon>Enterobacterales</taxon>
        <taxon>Morganellaceae</taxon>
        <taxon>Xenorhabdus</taxon>
    </lineage>
</organism>
<dbReference type="RefSeq" id="WP_099134048.1">
    <property type="nucleotide sequence ID" value="NZ_CAWNOJ010000052.1"/>
</dbReference>
<dbReference type="OrthoDB" id="6813549at2"/>
<dbReference type="EMBL" id="NIBT01000039">
    <property type="protein sequence ID" value="PHM22112.1"/>
    <property type="molecule type" value="Genomic_DNA"/>
</dbReference>
<evidence type="ECO:0000313" key="4">
    <source>
        <dbReference type="Proteomes" id="UP000225605"/>
    </source>
</evidence>
<accession>A0A2D0IK22</accession>
<keyword evidence="2" id="KW-0808">Transferase</keyword>
<evidence type="ECO:0000259" key="1">
    <source>
        <dbReference type="Pfam" id="PF00535"/>
    </source>
</evidence>
<evidence type="ECO:0000313" key="3">
    <source>
        <dbReference type="EMBL" id="RKE93329.1"/>
    </source>
</evidence>
<reference evidence="3 5" key="2">
    <citation type="submission" date="2018-09" db="EMBL/GenBank/DDBJ databases">
        <title>Genomic Encyclopedia of Archaeal and Bacterial Type Strains, Phase II (KMG-II): from individual species to whole genera.</title>
        <authorList>
            <person name="Goeker M."/>
        </authorList>
    </citation>
    <scope>NUCLEOTIDE SEQUENCE [LARGE SCALE GENOMIC DNA]</scope>
    <source>
        <strain evidence="3 5">DSM 16337</strain>
    </source>
</reference>
<dbReference type="GO" id="GO:0016758">
    <property type="term" value="F:hexosyltransferase activity"/>
    <property type="evidence" value="ECO:0007669"/>
    <property type="project" value="UniProtKB-ARBA"/>
</dbReference>
<reference evidence="2 4" key="1">
    <citation type="journal article" date="2017" name="Nat. Microbiol.">
        <title>Natural product diversity associated with the nematode symbionts Photorhabdus and Xenorhabdus.</title>
        <authorList>
            <person name="Tobias N.J."/>
            <person name="Wolff H."/>
            <person name="Djahanschiri B."/>
            <person name="Grundmann F."/>
            <person name="Kronenwerth M."/>
            <person name="Shi Y.M."/>
            <person name="Simonyi S."/>
            <person name="Grun P."/>
            <person name="Shapiro-Ilan D."/>
            <person name="Pidot S.J."/>
            <person name="Stinear T.P."/>
            <person name="Ebersberger I."/>
            <person name="Bode H.B."/>
        </authorList>
    </citation>
    <scope>NUCLEOTIDE SEQUENCE [LARGE SCALE GENOMIC DNA]</scope>
    <source>
        <strain evidence="2 4">DSM 16337</strain>
    </source>
</reference>